<dbReference type="EMBL" id="SRID01000074">
    <property type="protein sequence ID" value="TGB12665.1"/>
    <property type="molecule type" value="Genomic_DNA"/>
</dbReference>
<evidence type="ECO:0000313" key="1">
    <source>
        <dbReference type="EMBL" id="TGB12665.1"/>
    </source>
</evidence>
<gene>
    <name evidence="1" type="ORF">E4099_11005</name>
</gene>
<keyword evidence="2" id="KW-1185">Reference proteome</keyword>
<dbReference type="Proteomes" id="UP000297948">
    <property type="component" value="Unassembled WGS sequence"/>
</dbReference>
<protein>
    <submittedName>
        <fullName evidence="1">Uncharacterized protein</fullName>
    </submittedName>
</protein>
<dbReference type="AlphaFoldDB" id="A0A4Z0H8J0"/>
<dbReference type="InterPro" id="IPR045990">
    <property type="entry name" value="DUF5946"/>
</dbReference>
<dbReference type="Pfam" id="PF19371">
    <property type="entry name" value="DUF5946"/>
    <property type="match status" value="1"/>
</dbReference>
<proteinExistence type="predicted"/>
<comment type="caution">
    <text evidence="1">The sequence shown here is derived from an EMBL/GenBank/DDBJ whole genome shotgun (WGS) entry which is preliminary data.</text>
</comment>
<evidence type="ECO:0000313" key="2">
    <source>
        <dbReference type="Proteomes" id="UP000297948"/>
    </source>
</evidence>
<sequence>MASSDSCGECGVPAAPRSCGELFQELLARDHARQPPWGPLHGVSVSCFLLQHPGRLPADGGAMAWALLHAYLAGGLDAVNPLVGRARRANSHRVGGAPSPVVRGPEMPHGYAPPSRFSCTIEDVAVDGTFPAEGFAERVRAWAAATVDAWSRGA</sequence>
<organism evidence="1 2">
    <name type="scientific">Streptomyces palmae</name>
    <dbReference type="NCBI Taxonomy" id="1701085"/>
    <lineage>
        <taxon>Bacteria</taxon>
        <taxon>Bacillati</taxon>
        <taxon>Actinomycetota</taxon>
        <taxon>Actinomycetes</taxon>
        <taxon>Kitasatosporales</taxon>
        <taxon>Streptomycetaceae</taxon>
        <taxon>Streptomyces</taxon>
    </lineage>
</organism>
<accession>A0A4Z0H8J0</accession>
<reference evidence="1 2" key="1">
    <citation type="submission" date="2019-03" db="EMBL/GenBank/DDBJ databases">
        <authorList>
            <person name="Gonzalez-Pimentel J.L."/>
        </authorList>
    </citation>
    <scope>NUCLEOTIDE SEQUENCE [LARGE SCALE GENOMIC DNA]</scope>
    <source>
        <strain evidence="1 2">JCM 31289</strain>
    </source>
</reference>
<dbReference type="RefSeq" id="WP_135338809.1">
    <property type="nucleotide sequence ID" value="NZ_JBHLTX010000025.1"/>
</dbReference>
<name>A0A4Z0H8J0_9ACTN</name>
<dbReference type="OrthoDB" id="3427046at2"/>